<sequence length="43" mass="4879">MLYQRKPLKLAPCASYFSFCIFILSVLFLSLIDGCIPLTCVIH</sequence>
<protein>
    <submittedName>
        <fullName evidence="2">Uncharacterized protein</fullName>
    </submittedName>
</protein>
<proteinExistence type="predicted"/>
<accession>A0A2P2Q057</accession>
<keyword evidence="1" id="KW-0472">Membrane</keyword>
<evidence type="ECO:0000256" key="1">
    <source>
        <dbReference type="SAM" id="Phobius"/>
    </source>
</evidence>
<evidence type="ECO:0000313" key="2">
    <source>
        <dbReference type="EMBL" id="MBX60319.1"/>
    </source>
</evidence>
<dbReference type="AlphaFoldDB" id="A0A2P2Q057"/>
<reference evidence="2" key="1">
    <citation type="submission" date="2018-02" db="EMBL/GenBank/DDBJ databases">
        <title>Rhizophora mucronata_Transcriptome.</title>
        <authorList>
            <person name="Meera S.P."/>
            <person name="Sreeshan A."/>
            <person name="Augustine A."/>
        </authorList>
    </citation>
    <scope>NUCLEOTIDE SEQUENCE</scope>
    <source>
        <tissue evidence="2">Leaf</tissue>
    </source>
</reference>
<keyword evidence="1" id="KW-1133">Transmembrane helix</keyword>
<organism evidence="2">
    <name type="scientific">Rhizophora mucronata</name>
    <name type="common">Asiatic mangrove</name>
    <dbReference type="NCBI Taxonomy" id="61149"/>
    <lineage>
        <taxon>Eukaryota</taxon>
        <taxon>Viridiplantae</taxon>
        <taxon>Streptophyta</taxon>
        <taxon>Embryophyta</taxon>
        <taxon>Tracheophyta</taxon>
        <taxon>Spermatophyta</taxon>
        <taxon>Magnoliopsida</taxon>
        <taxon>eudicotyledons</taxon>
        <taxon>Gunneridae</taxon>
        <taxon>Pentapetalae</taxon>
        <taxon>rosids</taxon>
        <taxon>fabids</taxon>
        <taxon>Malpighiales</taxon>
        <taxon>Rhizophoraceae</taxon>
        <taxon>Rhizophora</taxon>
    </lineage>
</organism>
<feature type="transmembrane region" description="Helical" evidence="1">
    <location>
        <begin position="12"/>
        <end position="32"/>
    </location>
</feature>
<name>A0A2P2Q057_RHIMU</name>
<dbReference type="EMBL" id="GGEC01079835">
    <property type="protein sequence ID" value="MBX60319.1"/>
    <property type="molecule type" value="Transcribed_RNA"/>
</dbReference>
<keyword evidence="1" id="KW-0812">Transmembrane</keyword>